<dbReference type="InterPro" id="IPR036280">
    <property type="entry name" value="Multihaem_cyt_sf"/>
</dbReference>
<accession>A3MW89</accession>
<reference evidence="2" key="1">
    <citation type="submission" date="2007-02" db="EMBL/GenBank/DDBJ databases">
        <title>Complete sequence of Pyrobaculum calidifontis JCM 11548.</title>
        <authorList>
            <consortium name="US DOE Joint Genome Institute"/>
            <person name="Copeland A."/>
            <person name="Lucas S."/>
            <person name="Lapidus A."/>
            <person name="Barry K."/>
            <person name="Glavina del Rio T."/>
            <person name="Dalin E."/>
            <person name="Tice H."/>
            <person name="Pitluck S."/>
            <person name="Chain P."/>
            <person name="Malfatti S."/>
            <person name="Shin M."/>
            <person name="Vergez L."/>
            <person name="Schmutz J."/>
            <person name="Larimer F."/>
            <person name="Land M."/>
            <person name="Hauser L."/>
            <person name="Kyrpides N."/>
            <person name="Mikhailova N."/>
            <person name="Cozen A.E."/>
            <person name="Fitz-Gibbon S.T."/>
            <person name="House C.H."/>
            <person name="Saltikov C."/>
            <person name="Lowe T.M."/>
            <person name="Richardson P."/>
        </authorList>
    </citation>
    <scope>NUCLEOTIDE SEQUENCE [LARGE SCALE GENOMIC DNA]</scope>
    <source>
        <strain evidence="2">JCM 11548</strain>
    </source>
</reference>
<name>A3MW89_PYRCJ</name>
<gene>
    <name evidence="2" type="ordered locus">Pcal_1487</name>
</gene>
<evidence type="ECO:0000313" key="2">
    <source>
        <dbReference type="EMBL" id="ABO08906.1"/>
    </source>
</evidence>
<keyword evidence="1" id="KW-1133">Transmembrane helix</keyword>
<sequence length="380" mass="41385">MPRARECACHAVIHVNLNRHSSTHPSEVLVETYLPVAAPPYVDPPLVFKQAKLWCNCTRTPSNCPPKVCQLVNQLYSGGYTVNVAVVVLWDWWVGDIASVPAKFGGAYGAVAEESWLSCFNCHFHGYNIWDVARYINATKRTLSPTQYLQHPDACQPCHGQPSTVYDPTVRQNVWAHNTYGGDEAWKYCGSCHSAIASVVSTSVHWGVGCRCHSVVHVGYVYGGQWLAGLWTYEGSGSGVETAPTIVKLARAYTQYNATGSVASLVGNITAKTPGRNIEVGLWDAYKNDFVSTLPLGVGPSRVWVSCFNCHFLSIDPSRVSNAHAIGYQFKVQTWAVEPSAYSEVVAKSSAGPSPVGLIAVVLLVGGLAALWVNRRVDKR</sequence>
<proteinExistence type="predicted"/>
<dbReference type="SUPFAM" id="SSF48695">
    <property type="entry name" value="Multiheme cytochromes"/>
    <property type="match status" value="1"/>
</dbReference>
<keyword evidence="3" id="KW-1185">Reference proteome</keyword>
<organism evidence="2 3">
    <name type="scientific">Pyrobaculum calidifontis (strain DSM 21063 / JCM 11548 / VA1)</name>
    <dbReference type="NCBI Taxonomy" id="410359"/>
    <lineage>
        <taxon>Archaea</taxon>
        <taxon>Thermoproteota</taxon>
        <taxon>Thermoprotei</taxon>
        <taxon>Thermoproteales</taxon>
        <taxon>Thermoproteaceae</taxon>
        <taxon>Pyrobaculum</taxon>
    </lineage>
</organism>
<evidence type="ECO:0000313" key="3">
    <source>
        <dbReference type="Proteomes" id="UP000001431"/>
    </source>
</evidence>
<dbReference type="AlphaFoldDB" id="A3MW89"/>
<keyword evidence="1" id="KW-0812">Transmembrane</keyword>
<dbReference type="KEGG" id="pcl:Pcal_1487"/>
<dbReference type="Proteomes" id="UP000001431">
    <property type="component" value="Chromosome"/>
</dbReference>
<dbReference type="STRING" id="410359.Pcal_1487"/>
<evidence type="ECO:0000256" key="1">
    <source>
        <dbReference type="SAM" id="Phobius"/>
    </source>
</evidence>
<dbReference type="eggNOG" id="arCOG12382">
    <property type="taxonomic scope" value="Archaea"/>
</dbReference>
<dbReference type="EMBL" id="CP000561">
    <property type="protein sequence ID" value="ABO08906.1"/>
    <property type="molecule type" value="Genomic_DNA"/>
</dbReference>
<protein>
    <submittedName>
        <fullName evidence="2">Uncharacterized protein</fullName>
    </submittedName>
</protein>
<feature type="transmembrane region" description="Helical" evidence="1">
    <location>
        <begin position="356"/>
        <end position="374"/>
    </location>
</feature>
<dbReference type="HOGENOM" id="CLU_040512_0_0_2"/>
<keyword evidence="1" id="KW-0472">Membrane</keyword>